<name>A0A845PYI6_9FLAO</name>
<dbReference type="Pfam" id="PF01832">
    <property type="entry name" value="Glucosaminidase"/>
    <property type="match status" value="1"/>
</dbReference>
<sequence>MKYFIQIKVVLISLVFTFISLHANAQHSYIKKHKDLATTLSKEYGIPSSIILGVAILESGNGTSKNSKILHNHFGIVGKNTVSKSKYRSFASAQHSYKAFCEMISRKKYYTKLKGSNNYSAWVKAMAAAGYSTQPEIWKKRVLSTINRLRLAD</sequence>
<evidence type="ECO:0000259" key="3">
    <source>
        <dbReference type="SMART" id="SM00047"/>
    </source>
</evidence>
<dbReference type="AlphaFoldDB" id="A0A845PYI6"/>
<dbReference type="PANTHER" id="PTHR33308:SF9">
    <property type="entry name" value="PEPTIDOGLYCAN HYDROLASE FLGJ"/>
    <property type="match status" value="1"/>
</dbReference>
<dbReference type="RefSeq" id="WP_166520125.1">
    <property type="nucleotide sequence ID" value="NZ_JAAABJ010000629.1"/>
</dbReference>
<feature type="signal peptide" evidence="2">
    <location>
        <begin position="1"/>
        <end position="25"/>
    </location>
</feature>
<evidence type="ECO:0000256" key="2">
    <source>
        <dbReference type="SAM" id="SignalP"/>
    </source>
</evidence>
<feature type="chain" id="PRO_5032625709" evidence="2">
    <location>
        <begin position="26"/>
        <end position="153"/>
    </location>
</feature>
<evidence type="ECO:0000256" key="1">
    <source>
        <dbReference type="ARBA" id="ARBA00022801"/>
    </source>
</evidence>
<dbReference type="InterPro" id="IPR002901">
    <property type="entry name" value="MGlyc_endo_b_GlcNAc-like_dom"/>
</dbReference>
<gene>
    <name evidence="4" type="ORF">GNY06_11040</name>
</gene>
<dbReference type="InterPro" id="IPR051056">
    <property type="entry name" value="Glycosyl_Hydrolase_73"/>
</dbReference>
<keyword evidence="5" id="KW-1185">Reference proteome</keyword>
<dbReference type="PANTHER" id="PTHR33308">
    <property type="entry name" value="PEPTIDOGLYCAN HYDROLASE FLGJ"/>
    <property type="match status" value="1"/>
</dbReference>
<protein>
    <submittedName>
        <fullName evidence="4">Muramidase</fullName>
    </submittedName>
</protein>
<keyword evidence="2" id="KW-0732">Signal</keyword>
<accession>A0A845PYI6</accession>
<dbReference type="GO" id="GO:0004040">
    <property type="term" value="F:amidase activity"/>
    <property type="evidence" value="ECO:0007669"/>
    <property type="project" value="InterPro"/>
</dbReference>
<organism evidence="4 5">
    <name type="scientific">Elizabethkingia argenteiflava</name>
    <dbReference type="NCBI Taxonomy" id="2681556"/>
    <lineage>
        <taxon>Bacteria</taxon>
        <taxon>Pseudomonadati</taxon>
        <taxon>Bacteroidota</taxon>
        <taxon>Flavobacteriia</taxon>
        <taxon>Flavobacteriales</taxon>
        <taxon>Weeksellaceae</taxon>
        <taxon>Elizabethkingia</taxon>
    </lineage>
</organism>
<evidence type="ECO:0000313" key="5">
    <source>
        <dbReference type="Proteomes" id="UP000553459"/>
    </source>
</evidence>
<feature type="domain" description="Mannosyl-glycoprotein endo-beta-N-acetylglucosamidase-like" evidence="3">
    <location>
        <begin position="18"/>
        <end position="153"/>
    </location>
</feature>
<evidence type="ECO:0000313" key="4">
    <source>
        <dbReference type="EMBL" id="NAW51876.1"/>
    </source>
</evidence>
<dbReference type="Gene3D" id="1.10.530.10">
    <property type="match status" value="1"/>
</dbReference>
<comment type="caution">
    <text evidence="4">The sequence shown here is derived from an EMBL/GenBank/DDBJ whole genome shotgun (WGS) entry which is preliminary data.</text>
</comment>
<dbReference type="SMART" id="SM00047">
    <property type="entry name" value="LYZ2"/>
    <property type="match status" value="1"/>
</dbReference>
<proteinExistence type="predicted"/>
<keyword evidence="1" id="KW-0378">Hydrolase</keyword>
<dbReference type="EMBL" id="JAAABJ010000629">
    <property type="protein sequence ID" value="NAW51876.1"/>
    <property type="molecule type" value="Genomic_DNA"/>
</dbReference>
<reference evidence="4 5" key="1">
    <citation type="submission" date="2019-11" db="EMBL/GenBank/DDBJ databases">
        <title>Characterization of Elizabethkingia argenteiflava sp. nov., isolated from inner surface of Soybean Pods.</title>
        <authorList>
            <person name="Mo S."/>
        </authorList>
    </citation>
    <scope>NUCLEOTIDE SEQUENCE [LARGE SCALE GENOMIC DNA]</scope>
    <source>
        <strain evidence="4 5">YB22</strain>
    </source>
</reference>
<dbReference type="Proteomes" id="UP000553459">
    <property type="component" value="Unassembled WGS sequence"/>
</dbReference>